<feature type="coiled-coil region" evidence="1">
    <location>
        <begin position="659"/>
        <end position="707"/>
    </location>
</feature>
<dbReference type="InterPro" id="IPR043680">
    <property type="entry name" value="GpH_LAMBDA"/>
</dbReference>
<evidence type="ECO:0000256" key="1">
    <source>
        <dbReference type="SAM" id="Coils"/>
    </source>
</evidence>
<feature type="coiled-coil region" evidence="1">
    <location>
        <begin position="564"/>
        <end position="591"/>
    </location>
</feature>
<protein>
    <submittedName>
        <fullName evidence="4">Phage tail tape measure protein</fullName>
    </submittedName>
</protein>
<dbReference type="HAMAP" id="MF_04138">
    <property type="entry name" value="TMP_LAMBDA"/>
    <property type="match status" value="1"/>
</dbReference>
<gene>
    <name evidence="4" type="ORF">EAY07_13040</name>
</gene>
<feature type="domain" description="Bacteriophage tail tape measure C-terminal" evidence="3">
    <location>
        <begin position="721"/>
        <end position="794"/>
    </location>
</feature>
<sequence>MSGYLIAGELLMASRSLGNLTVNMVMNTGSFTEGAGRAEAAVGRLNKAAQKQREELARLVGQIDPVVAEYDRIDKMEEKLRKHRKAGSLDQSDYDLYLGKLNEMRKGVEKTSIEFGKNGKSAKEMQFALRGLPAQFTDIAVSLQGGQNPLTVFLQQGGQLKDMFGGIGPAAKAMGGYVAGLVNPFTIAASAAGVLALAYYQGSEEADRYRNAILLTGNASGVTADQLSQMAKRLDDISGTQRNAAKAISEVASSAKFSADQIELVSLAAVNMEMATGKAISDTIDEFKKLSDEPSKAIAELNKTQNFLTQSVYEQITALEKQGKQQQAATLAVKAYSDAINERTTEITNNLGYIERAWKAVKDGATEAWDGILNIGRSDTDSDVLADLNSQIENLQTGLKSYRSLLESGVKSSGYGAGKVDYEALVKNQEKQLKTLISQRDELSTKVQTQEEEASKQAEFNKLQQEAIKASEAINKVRMDGLSTDEKRNKAVKEYLANVEKIRLANPESALLNPEQIKKDIKAIEESFKESNKAISDSASQQMIMRLREQEATLSKQLENNAKLGAAQQELVKFEQQIADLKEKKTLTAQQKSLIADQELIREQLNKNVAIEQELSLRDQAIRIQNMQASVTAQLSSDIERYQSSLANFGAGDETLKRLKEEQAIRNDINKQLERATSRNLAGKTSNEELEAEKRMLEQSLQDRLSAQGQYYEQLDKLESDWKNGAKAAFDNYIYEASRAAKISEGLFNSAFSAMEDAILQFALTGKASFKDFAAAVVKDIARIASQQAAAGLLSYGVSLFASAYAGSSSGASTGLNNGFGQNAYDNISFGSGSFSSGGYTGSGGKNQPAGIVHRGEVVWSQDDIAKAGGVGVVEAMRKGLLNYKEGLKGYANGGVVGLNAPAISSMSSNQNVIIQQQINIPESQNASGGTADDQMIAKAYAESAKAGAKDQIAKELMPGGLIWRAQNGR</sequence>
<organism evidence="4 5">
    <name type="scientific">Vibrio anguillarum</name>
    <name type="common">Listonella anguillarum</name>
    <dbReference type="NCBI Taxonomy" id="55601"/>
    <lineage>
        <taxon>Bacteria</taxon>
        <taxon>Pseudomonadati</taxon>
        <taxon>Pseudomonadota</taxon>
        <taxon>Gammaproteobacteria</taxon>
        <taxon>Vibrionales</taxon>
        <taxon>Vibrionaceae</taxon>
        <taxon>Vibrio</taxon>
    </lineage>
</organism>
<evidence type="ECO:0000313" key="5">
    <source>
        <dbReference type="Proteomes" id="UP000722957"/>
    </source>
</evidence>
<keyword evidence="1" id="KW-0175">Coiled coil</keyword>
<dbReference type="RefSeq" id="WP_088717995.1">
    <property type="nucleotide sequence ID" value="NZ_JAHGUY010000004.1"/>
</dbReference>
<dbReference type="Pfam" id="PF09718">
    <property type="entry name" value="Tape_meas_lam_C"/>
    <property type="match status" value="1"/>
</dbReference>
<dbReference type="NCBIfam" id="TIGR01541">
    <property type="entry name" value="tape_meas_lam_C"/>
    <property type="match status" value="1"/>
</dbReference>
<dbReference type="InterPro" id="IPR009628">
    <property type="entry name" value="Phage_tape_measure_N"/>
</dbReference>
<dbReference type="Pfam" id="PF06791">
    <property type="entry name" value="TMP_2"/>
    <property type="match status" value="1"/>
</dbReference>
<feature type="domain" description="Bacteriophage tail tape measure N-terminal" evidence="2">
    <location>
        <begin position="117"/>
        <end position="316"/>
    </location>
</feature>
<dbReference type="Pfam" id="PF24622">
    <property type="entry name" value="TMP_4"/>
    <property type="match status" value="1"/>
</dbReference>
<evidence type="ECO:0000313" key="4">
    <source>
        <dbReference type="EMBL" id="MBF4272945.1"/>
    </source>
</evidence>
<name>A0AAW4AYQ4_VIBAN</name>
<dbReference type="InterPro" id="IPR006431">
    <property type="entry name" value="Phage_tape_meas_C"/>
</dbReference>
<dbReference type="EMBL" id="RDOM01000033">
    <property type="protein sequence ID" value="MBF4272945.1"/>
    <property type="molecule type" value="Genomic_DNA"/>
</dbReference>
<comment type="caution">
    <text evidence="4">The sequence shown here is derived from an EMBL/GenBank/DDBJ whole genome shotgun (WGS) entry which is preliminary data.</text>
</comment>
<accession>A0AAW4AYQ4</accession>
<proteinExistence type="inferred from homology"/>
<dbReference type="KEGG" id="vau:VANGNB10_cI1596c"/>
<reference evidence="4 5" key="1">
    <citation type="journal article" date="2021" name="PeerJ">
        <title>Analysis of 44 Vibrio anguillarum genomes reveals high genetic diversity.</title>
        <authorList>
            <person name="Hansen M.J."/>
            <person name="Dalsgaard I."/>
        </authorList>
    </citation>
    <scope>NUCLEOTIDE SEQUENCE [LARGE SCALE GENOMIC DNA]</scope>
    <source>
        <strain evidence="4 5">17-16730-2A</strain>
    </source>
</reference>
<evidence type="ECO:0000259" key="3">
    <source>
        <dbReference type="Pfam" id="PF09718"/>
    </source>
</evidence>
<dbReference type="Proteomes" id="UP000722957">
    <property type="component" value="Unassembled WGS sequence"/>
</dbReference>
<feature type="coiled-coil region" evidence="1">
    <location>
        <begin position="385"/>
        <end position="466"/>
    </location>
</feature>
<dbReference type="AlphaFoldDB" id="A0AAW4AYQ4"/>
<evidence type="ECO:0000259" key="2">
    <source>
        <dbReference type="Pfam" id="PF06791"/>
    </source>
</evidence>